<feature type="signal peptide" evidence="1">
    <location>
        <begin position="1"/>
        <end position="28"/>
    </location>
</feature>
<evidence type="ECO:0000313" key="2">
    <source>
        <dbReference type="EMBL" id="MEG3182542.1"/>
    </source>
</evidence>
<organism evidence="2 3">
    <name type="scientific">Novilysobacter erysipheiresistens</name>
    <dbReference type="NCBI Taxonomy" id="1749332"/>
    <lineage>
        <taxon>Bacteria</taxon>
        <taxon>Pseudomonadati</taxon>
        <taxon>Pseudomonadota</taxon>
        <taxon>Gammaproteobacteria</taxon>
        <taxon>Lysobacterales</taxon>
        <taxon>Lysobacteraceae</taxon>
        <taxon>Novilysobacter</taxon>
    </lineage>
</organism>
<dbReference type="PANTHER" id="PTHR33361">
    <property type="entry name" value="GLR0591 PROTEIN"/>
    <property type="match status" value="1"/>
</dbReference>
<keyword evidence="1" id="KW-0732">Signal</keyword>
<sequence>MTPHIPRSLLVLALAAAIGGCDAPSASANAQAGADTATTEQAASDKAAKLKEMYAQYWEEYLKLNPLAATFQGDPRYNDQLPNFLSEDYRKKSHDFVAGWLDKVEAVGSEGLEGQPLLSYQIFVRDAKDELESEQFPGWMQPINQFYNLAGMAVQLGSGTSAQPFKTVEDYANWRKRASQVPVLFDQAIANMKLGVEAGVVQPKVLMDNVVDQLDALIKDKAEDTLFWKPIEDMPESFSDADRERITAEYREMIENELMPAYRELRAYVADDYMSHARDTVGMAALPNGEAWYAFNARNSTTTDLSPAEIHQIGLDEVERIHGEIRKVMETVGFEGSLQDFFQFMQSDPQFSFESEDALLAHYRALEDKINARIPDQFSLTPKAPFEIRPVEPFRAKSAAGGSYMTPSEDGSRPGIFYVNTYDLPTRKIWDAEDLFLHEAIPGHHFQLALQQELTGLPDFRRFGGETAFTEGWGLYAESLGKDLGVYTDPYSYFGYLQNELWRAIRLVVDTGLHSKGWTRQQVIDYMLENSAESETQATAEAERYMAIPGQALAYKIGALKIQELRDKAEAALGDQFDVREFHAEVLKDGSVPLDVLEDKINRWIESEKG</sequence>
<dbReference type="InterPro" id="IPR010281">
    <property type="entry name" value="DUF885"/>
</dbReference>
<protein>
    <submittedName>
        <fullName evidence="2">DUF885 family protein</fullName>
    </submittedName>
</protein>
<keyword evidence="3" id="KW-1185">Reference proteome</keyword>
<evidence type="ECO:0000256" key="1">
    <source>
        <dbReference type="SAM" id="SignalP"/>
    </source>
</evidence>
<reference evidence="2 3" key="1">
    <citation type="journal article" date="2016" name="Int. J. Syst. Evol. Microbiol.">
        <title>Lysobacter erysipheiresistens sp. nov., an antagonist of powdery mildew, isolated from tobacco-cultivated soil.</title>
        <authorList>
            <person name="Xie B."/>
            <person name="Li T."/>
            <person name="Lin X."/>
            <person name="Wang C.J."/>
            <person name="Chen Y.J."/>
            <person name="Liu W.J."/>
            <person name="Zhao Z.W."/>
        </authorList>
    </citation>
    <scope>NUCLEOTIDE SEQUENCE [LARGE SCALE GENOMIC DNA]</scope>
    <source>
        <strain evidence="2 3">RS-LYSO-3</strain>
    </source>
</reference>
<feature type="chain" id="PRO_5046591491" evidence="1">
    <location>
        <begin position="29"/>
        <end position="610"/>
    </location>
</feature>
<gene>
    <name evidence="2" type="ORF">SNE34_00750</name>
</gene>
<name>A0ABU7YTZ3_9GAMM</name>
<dbReference type="PROSITE" id="PS51257">
    <property type="entry name" value="PROKAR_LIPOPROTEIN"/>
    <property type="match status" value="1"/>
</dbReference>
<comment type="caution">
    <text evidence="2">The sequence shown here is derived from an EMBL/GenBank/DDBJ whole genome shotgun (WGS) entry which is preliminary data.</text>
</comment>
<accession>A0ABU7YTZ3</accession>
<proteinExistence type="predicted"/>
<dbReference type="PANTHER" id="PTHR33361:SF16">
    <property type="entry name" value="DUF885 DOMAIN-CONTAINING PROTEIN"/>
    <property type="match status" value="1"/>
</dbReference>
<dbReference type="RefSeq" id="WP_332613763.1">
    <property type="nucleotide sequence ID" value="NZ_JAXGFP010000001.1"/>
</dbReference>
<dbReference type="Proteomes" id="UP001355056">
    <property type="component" value="Unassembled WGS sequence"/>
</dbReference>
<dbReference type="EMBL" id="JAXGFP010000001">
    <property type="protein sequence ID" value="MEG3182542.1"/>
    <property type="molecule type" value="Genomic_DNA"/>
</dbReference>
<dbReference type="Pfam" id="PF05960">
    <property type="entry name" value="DUF885"/>
    <property type="match status" value="1"/>
</dbReference>
<evidence type="ECO:0000313" key="3">
    <source>
        <dbReference type="Proteomes" id="UP001355056"/>
    </source>
</evidence>